<comment type="catalytic activity">
    <reaction evidence="6">
        <text>an L-alpha-D-Hep-(1-&gt;3)-4-O-phospho-L-alpha-D-Hep-(1-&gt;5)-[alpha-Kdo-(2-&gt;4)]-alpha-Kdo-(2-&gt;6)-lipid A + ADP-L-glycero-beta-D-manno-heptose = an L-alpha-D-Hep-(1-&gt;7)-L-alpha-D-Hep-(1-&gt;3)-4-O-phospho-L-alpha-D-Hep-(1-&gt;5)-[alpha-Kdo-(2-&gt;4)]-alpha-Kdo-(2-&gt;6)-lipid A + ADP + H(+)</text>
        <dbReference type="Rhea" id="RHEA:74095"/>
        <dbReference type="ChEBI" id="CHEBI:15378"/>
        <dbReference type="ChEBI" id="CHEBI:61506"/>
        <dbReference type="ChEBI" id="CHEBI:193070"/>
        <dbReference type="ChEBI" id="CHEBI:193071"/>
        <dbReference type="ChEBI" id="CHEBI:456216"/>
        <dbReference type="EC" id="2.4.99.25"/>
    </reaction>
</comment>
<dbReference type="EC" id="2.4.99.25" evidence="7"/>
<dbReference type="InterPro" id="IPR011916">
    <property type="entry name" value="LipoPS_heptosylTferase-III"/>
</dbReference>
<evidence type="ECO:0000256" key="1">
    <source>
        <dbReference type="ARBA" id="ARBA00022676"/>
    </source>
</evidence>
<dbReference type="EMBL" id="LXEO01000054">
    <property type="protein sequence ID" value="OAT15510.1"/>
    <property type="molecule type" value="Genomic_DNA"/>
</dbReference>
<dbReference type="SUPFAM" id="SSF53756">
    <property type="entry name" value="UDP-Glycosyltransferase/glycogen phosphorylase"/>
    <property type="match status" value="1"/>
</dbReference>
<evidence type="ECO:0000256" key="4">
    <source>
        <dbReference type="ARBA" id="ARBA00043995"/>
    </source>
</evidence>
<dbReference type="PANTHER" id="PTHR30160">
    <property type="entry name" value="TETRAACYLDISACCHARIDE 4'-KINASE-RELATED"/>
    <property type="match status" value="1"/>
</dbReference>
<name>A0A1B7HIP8_9ENTR</name>
<dbReference type="AlphaFoldDB" id="A0A1B7HIP8"/>
<proteinExistence type="inferred from homology"/>
<dbReference type="InterPro" id="IPR051199">
    <property type="entry name" value="LPS_LOS_Heptosyltrfase"/>
</dbReference>
<reference evidence="10 11" key="1">
    <citation type="submission" date="2016-04" db="EMBL/GenBank/DDBJ databases">
        <title>ATOL: Assembling a taxonomically balanced genome-scale reconstruction of the evolutionary history of the Enterobacteriaceae.</title>
        <authorList>
            <person name="Plunkett G.III."/>
            <person name="Neeno-Eckwall E.C."/>
            <person name="Glasner J.D."/>
            <person name="Perna N.T."/>
        </authorList>
    </citation>
    <scope>NUCLEOTIDE SEQUENCE [LARGE SCALE GENOMIC DNA]</scope>
    <source>
        <strain evidence="10 11">ATCC 51607</strain>
    </source>
</reference>
<keyword evidence="1 10" id="KW-0328">Glycosyltransferase</keyword>
<keyword evidence="2 10" id="KW-0808">Transferase</keyword>
<evidence type="ECO:0000256" key="3">
    <source>
        <dbReference type="ARBA" id="ARBA00022985"/>
    </source>
</evidence>
<evidence type="ECO:0000256" key="2">
    <source>
        <dbReference type="ARBA" id="ARBA00022679"/>
    </source>
</evidence>
<comment type="caution">
    <text evidence="10">The sequence shown here is derived from an EMBL/GenBank/DDBJ whole genome shotgun (WGS) entry which is preliminary data.</text>
</comment>
<evidence type="ECO:0000313" key="10">
    <source>
        <dbReference type="EMBL" id="OAT15510.1"/>
    </source>
</evidence>
<dbReference type="NCBIfam" id="TIGR02201">
    <property type="entry name" value="heptsyl_trn_III"/>
    <property type="match status" value="1"/>
</dbReference>
<evidence type="ECO:0000256" key="7">
    <source>
        <dbReference type="ARBA" id="ARBA00066496"/>
    </source>
</evidence>
<dbReference type="CDD" id="cd03789">
    <property type="entry name" value="GT9_LPS_heptosyltransferase"/>
    <property type="match status" value="1"/>
</dbReference>
<keyword evidence="3" id="KW-0448">Lipopolysaccharide biosynthesis</keyword>
<evidence type="ECO:0000256" key="6">
    <source>
        <dbReference type="ARBA" id="ARBA00051369"/>
    </source>
</evidence>
<dbReference type="InterPro" id="IPR002201">
    <property type="entry name" value="Glyco_trans_9"/>
</dbReference>
<dbReference type="GO" id="GO:0005829">
    <property type="term" value="C:cytosol"/>
    <property type="evidence" value="ECO:0007669"/>
    <property type="project" value="TreeGrafter"/>
</dbReference>
<organism evidence="10 11">
    <name type="scientific">Buttiauxella noackiae ATCC 51607</name>
    <dbReference type="NCBI Taxonomy" id="1354255"/>
    <lineage>
        <taxon>Bacteria</taxon>
        <taxon>Pseudomonadati</taxon>
        <taxon>Pseudomonadota</taxon>
        <taxon>Gammaproteobacteria</taxon>
        <taxon>Enterobacterales</taxon>
        <taxon>Enterobacteriaceae</taxon>
        <taxon>Buttiauxella</taxon>
    </lineage>
</organism>
<evidence type="ECO:0000256" key="5">
    <source>
        <dbReference type="ARBA" id="ARBA00051137"/>
    </source>
</evidence>
<evidence type="ECO:0000313" key="11">
    <source>
        <dbReference type="Proteomes" id="UP000078286"/>
    </source>
</evidence>
<comment type="catalytic activity">
    <reaction evidence="5">
        <text>L-alpha-D-Hep-(1-&gt;3)-4-O-phospho-L-alpha-D-Hep-(1-&gt;5)-[alpha-Kdo-(2-&gt;4)]-alpha-Kdo-(2-&gt;6)-lipid A (E. coli) + ADP-L-glycero-beta-D-manno-heptose = L-alpha-D-Hep-(1-&gt;7)-L-alpha-D-Hep-(1-&gt;3)-4-O-phospho-L-alpha-D-Hep-(1-&gt;5)-[alpha-Kdo-(2-&gt;4)]-alpha-Kdo-(2-&gt;6)-lipid A (E. coli) + ADP + H(+)</text>
        <dbReference type="Rhea" id="RHEA:74099"/>
        <dbReference type="ChEBI" id="CHEBI:15378"/>
        <dbReference type="ChEBI" id="CHEBI:61506"/>
        <dbReference type="ChEBI" id="CHEBI:193075"/>
        <dbReference type="ChEBI" id="CHEBI:193076"/>
        <dbReference type="ChEBI" id="CHEBI:456216"/>
        <dbReference type="EC" id="2.4.99.25"/>
    </reaction>
</comment>
<dbReference type="PATRIC" id="fig|1354255.3.peg.3692"/>
<evidence type="ECO:0000256" key="8">
    <source>
        <dbReference type="ARBA" id="ARBA00074396"/>
    </source>
</evidence>
<dbReference type="FunFam" id="3.40.50.2000:FF:000191">
    <property type="entry name" value="Lipopolysaccharide core heptosyltransferase RfaQ"/>
    <property type="match status" value="1"/>
</dbReference>
<keyword evidence="11" id="KW-1185">Reference proteome</keyword>
<comment type="similarity">
    <text evidence="4">Belongs to the glycosyltransferase 9 family.</text>
</comment>
<protein>
    <recommendedName>
        <fullName evidence="8">Lipopolysaccharide heptosyltransferase 3</fullName>
        <ecNumber evidence="7">2.4.99.25</ecNumber>
    </recommendedName>
    <alternativeName>
        <fullName evidence="9">ADP-heptose:lipopolysaccharide heptosyltransferase III</fullName>
    </alternativeName>
</protein>
<accession>A0A1B7HIP8</accession>
<sequence>MIMNNALNSLASEPPARILLIKLRHHGDMLLTTPVINSLHQAWPQAEIDVLLYEETRDMLAAHPFIHRIYGIDRKWRKLGTRQHLCKEWQLLKTLREQKYTLVINLADQWRSAIVTRFTGAHSRIGFDFNKRRGWLWQHCHTQLASVAGHQALHTVEQNLSILAPLGIPGNNNVTMSYQSDDWQTVQTKLQSKGVEGSFIVVQPTSRWFFKCWDESKMAQTITALQNDGHTLILTSGPDKNEKAMIEKIRALCPPERIHSLAGELTLRQLAALIDHARLFIGVDSVPMHMAAALRTPCIALFGPSKLTFWSPWDVVGDVIWAGNFGELPDPDKIDTNTKERYLDAIPVDVVVAAARKQLL</sequence>
<evidence type="ECO:0000256" key="9">
    <source>
        <dbReference type="ARBA" id="ARBA00075031"/>
    </source>
</evidence>
<dbReference type="Proteomes" id="UP000078286">
    <property type="component" value="Unassembled WGS sequence"/>
</dbReference>
<gene>
    <name evidence="10" type="ORF">M979_3578</name>
</gene>
<dbReference type="GO" id="GO:0008713">
    <property type="term" value="F:ADP-heptose-lipopolysaccharide heptosyltransferase activity"/>
    <property type="evidence" value="ECO:0007669"/>
    <property type="project" value="TreeGrafter"/>
</dbReference>
<dbReference type="Pfam" id="PF01075">
    <property type="entry name" value="Glyco_transf_9"/>
    <property type="match status" value="1"/>
</dbReference>
<dbReference type="Gene3D" id="3.40.50.2000">
    <property type="entry name" value="Glycogen Phosphorylase B"/>
    <property type="match status" value="2"/>
</dbReference>
<dbReference type="GO" id="GO:0009244">
    <property type="term" value="P:lipopolysaccharide core region biosynthetic process"/>
    <property type="evidence" value="ECO:0007669"/>
    <property type="project" value="TreeGrafter"/>
</dbReference>
<dbReference type="PANTHER" id="PTHR30160:SF1">
    <property type="entry name" value="LIPOPOLYSACCHARIDE 1,2-N-ACETYLGLUCOSAMINETRANSFERASE-RELATED"/>
    <property type="match status" value="1"/>
</dbReference>